<comment type="caution">
    <text evidence="3">The sequence shown here is derived from an EMBL/GenBank/DDBJ whole genome shotgun (WGS) entry which is preliminary data.</text>
</comment>
<evidence type="ECO:0000256" key="1">
    <source>
        <dbReference type="ARBA" id="ARBA00007637"/>
    </source>
</evidence>
<dbReference type="InterPro" id="IPR036291">
    <property type="entry name" value="NAD(P)-bd_dom_sf"/>
</dbReference>
<proteinExistence type="inferred from homology"/>
<dbReference type="PANTHER" id="PTHR43000">
    <property type="entry name" value="DTDP-D-GLUCOSE 4,6-DEHYDRATASE-RELATED"/>
    <property type="match status" value="1"/>
</dbReference>
<dbReference type="InterPro" id="IPR001509">
    <property type="entry name" value="Epimerase_deHydtase"/>
</dbReference>
<organism evidence="3 4">
    <name type="scientific">Bacillus arachidis</name>
    <dbReference type="NCBI Taxonomy" id="2819290"/>
    <lineage>
        <taxon>Bacteria</taxon>
        <taxon>Bacillati</taxon>
        <taxon>Bacillota</taxon>
        <taxon>Bacilli</taxon>
        <taxon>Bacillales</taxon>
        <taxon>Bacillaceae</taxon>
        <taxon>Bacillus</taxon>
    </lineage>
</organism>
<keyword evidence="4" id="KW-1185">Reference proteome</keyword>
<evidence type="ECO:0000313" key="4">
    <source>
        <dbReference type="Proteomes" id="UP000677611"/>
    </source>
</evidence>
<feature type="domain" description="NAD-dependent epimerase/dehydratase" evidence="2">
    <location>
        <begin position="4"/>
        <end position="235"/>
    </location>
</feature>
<reference evidence="3 4" key="1">
    <citation type="submission" date="2021-03" db="EMBL/GenBank/DDBJ databases">
        <title>Identification of novel Bacillus strains.</title>
        <authorList>
            <person name="Xiao Z."/>
            <person name="Li Y."/>
            <person name="Shen J."/>
        </authorList>
    </citation>
    <scope>NUCLEOTIDE SEQUENCE [LARGE SCALE GENOMIC DNA]</scope>
    <source>
        <strain evidence="3 4">SY8</strain>
    </source>
</reference>
<dbReference type="SUPFAM" id="SSF51735">
    <property type="entry name" value="NAD(P)-binding Rossmann-fold domains"/>
    <property type="match status" value="1"/>
</dbReference>
<dbReference type="Pfam" id="PF01370">
    <property type="entry name" value="Epimerase"/>
    <property type="match status" value="1"/>
</dbReference>
<comment type="similarity">
    <text evidence="1">Belongs to the NAD(P)-dependent epimerase/dehydratase family.</text>
</comment>
<accession>A0ABS3NYV4</accession>
<evidence type="ECO:0000313" key="3">
    <source>
        <dbReference type="EMBL" id="MBO1626126.1"/>
    </source>
</evidence>
<dbReference type="Gene3D" id="3.40.50.720">
    <property type="entry name" value="NAD(P)-binding Rossmann-like Domain"/>
    <property type="match status" value="1"/>
</dbReference>
<dbReference type="EMBL" id="JAGDQJ010000014">
    <property type="protein sequence ID" value="MBO1626126.1"/>
    <property type="molecule type" value="Genomic_DNA"/>
</dbReference>
<name>A0ABS3NYV4_9BACI</name>
<dbReference type="Proteomes" id="UP000677611">
    <property type="component" value="Unassembled WGS sequence"/>
</dbReference>
<dbReference type="RefSeq" id="WP_208017926.1">
    <property type="nucleotide sequence ID" value="NZ_JAGDQJ010000014.1"/>
</dbReference>
<evidence type="ECO:0000259" key="2">
    <source>
        <dbReference type="Pfam" id="PF01370"/>
    </source>
</evidence>
<gene>
    <name evidence="3" type="ORF">J4P90_12935</name>
</gene>
<protein>
    <submittedName>
        <fullName evidence="3">NAD-dependent epimerase/dehydratase family protein</fullName>
    </submittedName>
</protein>
<sequence length="314" mass="34683">MKKVLVTGGFGFIGSHIVEKLIHNNYEVAVYDNLSTGSVNNVHSKGIAFFDNVEDERSLEKAMEAFQPDFVVHQAAQISVQNSISNITNDALINIIGSTNIIKLSQKYGVKKIIFASSAAVYGDSKVMPISVSHPSRPLSPYGVSKKTAEDYLKLAKELYDIDYVILRYSNVYGPRQTASGEGGVISIFINHFIKQEQSIIYGDGLQTRDFIYVDDVASANLKALNYNGSGTFNISSATCTSINEVFSMIQSIGKQNIPPIYQPAKDGDVKESLLCNKKSIQQLGWQPVYALEKGLANTYDYYLKQKEPTSVFK</sequence>